<dbReference type="InParanoid" id="A0A0C3BG85"/>
<evidence type="ECO:0000313" key="2">
    <source>
        <dbReference type="Proteomes" id="UP000054166"/>
    </source>
</evidence>
<keyword evidence="2" id="KW-1185">Reference proteome</keyword>
<reference evidence="2" key="2">
    <citation type="submission" date="2015-01" db="EMBL/GenBank/DDBJ databases">
        <title>Evolutionary Origins and Diversification of the Mycorrhizal Mutualists.</title>
        <authorList>
            <consortium name="DOE Joint Genome Institute"/>
            <consortium name="Mycorrhizal Genomics Consortium"/>
            <person name="Kohler A."/>
            <person name="Kuo A."/>
            <person name="Nagy L.G."/>
            <person name="Floudas D."/>
            <person name="Copeland A."/>
            <person name="Barry K.W."/>
            <person name="Cichocki N."/>
            <person name="Veneault-Fourrey C."/>
            <person name="LaButti K."/>
            <person name="Lindquist E.A."/>
            <person name="Lipzen A."/>
            <person name="Lundell T."/>
            <person name="Morin E."/>
            <person name="Murat C."/>
            <person name="Riley R."/>
            <person name="Ohm R."/>
            <person name="Sun H."/>
            <person name="Tunlid A."/>
            <person name="Henrissat B."/>
            <person name="Grigoriev I.V."/>
            <person name="Hibbett D.S."/>
            <person name="Martin F."/>
        </authorList>
    </citation>
    <scope>NUCLEOTIDE SEQUENCE [LARGE SCALE GENOMIC DNA]</scope>
    <source>
        <strain evidence="2">F 1598</strain>
    </source>
</reference>
<gene>
    <name evidence="1" type="ORF">PILCRDRAFT_356706</name>
</gene>
<accession>A0A0C3BG85</accession>
<sequence length="98" mass="11146">MICAVVREFMKWKKTAWRLVVIDLAYHRPASIGPPYLPLSLVSRSQTKYCVVFFEGGRTTTPYIAEPKYYLPALLILIGTADGEIFDIEKLYDPDNGC</sequence>
<dbReference type="Proteomes" id="UP000054166">
    <property type="component" value="Unassembled WGS sequence"/>
</dbReference>
<evidence type="ECO:0000313" key="1">
    <source>
        <dbReference type="EMBL" id="KIM85298.1"/>
    </source>
</evidence>
<dbReference type="AlphaFoldDB" id="A0A0C3BG85"/>
<name>A0A0C3BG85_PILCF</name>
<organism evidence="1 2">
    <name type="scientific">Piloderma croceum (strain F 1598)</name>
    <dbReference type="NCBI Taxonomy" id="765440"/>
    <lineage>
        <taxon>Eukaryota</taxon>
        <taxon>Fungi</taxon>
        <taxon>Dikarya</taxon>
        <taxon>Basidiomycota</taxon>
        <taxon>Agaricomycotina</taxon>
        <taxon>Agaricomycetes</taxon>
        <taxon>Agaricomycetidae</taxon>
        <taxon>Atheliales</taxon>
        <taxon>Atheliaceae</taxon>
        <taxon>Piloderma</taxon>
    </lineage>
</organism>
<proteinExistence type="predicted"/>
<dbReference type="HOGENOM" id="CLU_2334398_0_0_1"/>
<dbReference type="EMBL" id="KN832985">
    <property type="protein sequence ID" value="KIM85298.1"/>
    <property type="molecule type" value="Genomic_DNA"/>
</dbReference>
<reference evidence="1 2" key="1">
    <citation type="submission" date="2014-04" db="EMBL/GenBank/DDBJ databases">
        <authorList>
            <consortium name="DOE Joint Genome Institute"/>
            <person name="Kuo A."/>
            <person name="Tarkka M."/>
            <person name="Buscot F."/>
            <person name="Kohler A."/>
            <person name="Nagy L.G."/>
            <person name="Floudas D."/>
            <person name="Copeland A."/>
            <person name="Barry K.W."/>
            <person name="Cichocki N."/>
            <person name="Veneault-Fourrey C."/>
            <person name="LaButti K."/>
            <person name="Lindquist E.A."/>
            <person name="Lipzen A."/>
            <person name="Lundell T."/>
            <person name="Morin E."/>
            <person name="Murat C."/>
            <person name="Sun H."/>
            <person name="Tunlid A."/>
            <person name="Henrissat B."/>
            <person name="Grigoriev I.V."/>
            <person name="Hibbett D.S."/>
            <person name="Martin F."/>
            <person name="Nordberg H.P."/>
            <person name="Cantor M.N."/>
            <person name="Hua S.X."/>
        </authorList>
    </citation>
    <scope>NUCLEOTIDE SEQUENCE [LARGE SCALE GENOMIC DNA]</scope>
    <source>
        <strain evidence="1 2">F 1598</strain>
    </source>
</reference>
<protein>
    <submittedName>
        <fullName evidence="1">Uncharacterized protein</fullName>
    </submittedName>
</protein>